<dbReference type="InterPro" id="IPR004358">
    <property type="entry name" value="Sig_transdc_His_kin-like_C"/>
</dbReference>
<protein>
    <recommendedName>
        <fullName evidence="3">histidine kinase</fullName>
        <ecNumber evidence="3">2.7.13.3</ecNumber>
    </recommendedName>
</protein>
<dbReference type="SUPFAM" id="SSF55874">
    <property type="entry name" value="ATPase domain of HSP90 chaperone/DNA topoisomerase II/histidine kinase"/>
    <property type="match status" value="1"/>
</dbReference>
<keyword evidence="14" id="KW-0547">Nucleotide-binding</keyword>
<dbReference type="PROSITE" id="PS50885">
    <property type="entry name" value="HAMP"/>
    <property type="match status" value="1"/>
</dbReference>
<evidence type="ECO:0000256" key="9">
    <source>
        <dbReference type="ARBA" id="ARBA00023012"/>
    </source>
</evidence>
<proteinExistence type="predicted"/>
<evidence type="ECO:0000259" key="13">
    <source>
        <dbReference type="PROSITE" id="PS50885"/>
    </source>
</evidence>
<gene>
    <name evidence="14" type="ORF">AB8Z38_33930</name>
</gene>
<organism evidence="14">
    <name type="scientific">Bradyrhizobium sp. LLZ17</name>
    <dbReference type="NCBI Taxonomy" id="3239388"/>
    <lineage>
        <taxon>Bacteria</taxon>
        <taxon>Pseudomonadati</taxon>
        <taxon>Pseudomonadota</taxon>
        <taxon>Alphaproteobacteria</taxon>
        <taxon>Hyphomicrobiales</taxon>
        <taxon>Nitrobacteraceae</taxon>
        <taxon>Bradyrhizobium</taxon>
    </lineage>
</organism>
<name>A0AB39XHP9_9BRAD</name>
<dbReference type="InterPro" id="IPR005467">
    <property type="entry name" value="His_kinase_dom"/>
</dbReference>
<dbReference type="PRINTS" id="PR00344">
    <property type="entry name" value="BCTRLSENSOR"/>
</dbReference>
<dbReference type="AlphaFoldDB" id="A0AB39XHP9"/>
<comment type="catalytic activity">
    <reaction evidence="1">
        <text>ATP + protein L-histidine = ADP + protein N-phospho-L-histidine.</text>
        <dbReference type="EC" id="2.7.13.3"/>
    </reaction>
</comment>
<reference evidence="14" key="1">
    <citation type="submission" date="2024-08" db="EMBL/GenBank/DDBJ databases">
        <authorList>
            <person name="Chaddad Z."/>
            <person name="Lamrabet M."/>
            <person name="Bouhnik O."/>
            <person name="Alami S."/>
            <person name="Wipf D."/>
            <person name="Courty P.E."/>
            <person name="Missbah El Idrissi M."/>
        </authorList>
    </citation>
    <scope>NUCLEOTIDE SEQUENCE</scope>
    <source>
        <strain evidence="14">LLZ17</strain>
    </source>
</reference>
<evidence type="ECO:0000256" key="1">
    <source>
        <dbReference type="ARBA" id="ARBA00000085"/>
    </source>
</evidence>
<feature type="domain" description="HAMP" evidence="13">
    <location>
        <begin position="180"/>
        <end position="233"/>
    </location>
</feature>
<keyword evidence="10 11" id="KW-0472">Membrane</keyword>
<keyword evidence="14" id="KW-0067">ATP-binding</keyword>
<dbReference type="EMBL" id="CP165734">
    <property type="protein sequence ID" value="XDV57485.1"/>
    <property type="molecule type" value="Genomic_DNA"/>
</dbReference>
<dbReference type="Pfam" id="PF02518">
    <property type="entry name" value="HATPase_c"/>
    <property type="match status" value="1"/>
</dbReference>
<evidence type="ECO:0000256" key="11">
    <source>
        <dbReference type="SAM" id="Phobius"/>
    </source>
</evidence>
<dbReference type="CDD" id="cd00082">
    <property type="entry name" value="HisKA"/>
    <property type="match status" value="1"/>
</dbReference>
<dbReference type="Gene3D" id="1.10.287.130">
    <property type="match status" value="1"/>
</dbReference>
<accession>A0AB39XHP9</accession>
<evidence type="ECO:0000259" key="12">
    <source>
        <dbReference type="PROSITE" id="PS50109"/>
    </source>
</evidence>
<dbReference type="InterPro" id="IPR003661">
    <property type="entry name" value="HisK_dim/P_dom"/>
</dbReference>
<dbReference type="Pfam" id="PF00512">
    <property type="entry name" value="HisKA"/>
    <property type="match status" value="1"/>
</dbReference>
<evidence type="ECO:0000256" key="5">
    <source>
        <dbReference type="ARBA" id="ARBA00022679"/>
    </source>
</evidence>
<dbReference type="SMART" id="SM00304">
    <property type="entry name" value="HAMP"/>
    <property type="match status" value="1"/>
</dbReference>
<keyword evidence="8 11" id="KW-1133">Transmembrane helix</keyword>
<dbReference type="GO" id="GO:0000155">
    <property type="term" value="F:phosphorelay sensor kinase activity"/>
    <property type="evidence" value="ECO:0007669"/>
    <property type="project" value="InterPro"/>
</dbReference>
<dbReference type="SMART" id="SM00387">
    <property type="entry name" value="HATPase_c"/>
    <property type="match status" value="1"/>
</dbReference>
<dbReference type="InterPro" id="IPR003594">
    <property type="entry name" value="HATPase_dom"/>
</dbReference>
<evidence type="ECO:0000256" key="6">
    <source>
        <dbReference type="ARBA" id="ARBA00022692"/>
    </source>
</evidence>
<dbReference type="Gene3D" id="6.10.340.10">
    <property type="match status" value="1"/>
</dbReference>
<dbReference type="Gene3D" id="3.30.565.10">
    <property type="entry name" value="Histidine kinase-like ATPase, C-terminal domain"/>
    <property type="match status" value="1"/>
</dbReference>
<dbReference type="InterPro" id="IPR036890">
    <property type="entry name" value="HATPase_C_sf"/>
</dbReference>
<dbReference type="GO" id="GO:0005886">
    <property type="term" value="C:plasma membrane"/>
    <property type="evidence" value="ECO:0007669"/>
    <property type="project" value="TreeGrafter"/>
</dbReference>
<feature type="domain" description="Histidine kinase" evidence="12">
    <location>
        <begin position="241"/>
        <end position="454"/>
    </location>
</feature>
<dbReference type="InterPro" id="IPR050428">
    <property type="entry name" value="TCS_sensor_his_kinase"/>
</dbReference>
<evidence type="ECO:0000256" key="8">
    <source>
        <dbReference type="ARBA" id="ARBA00022989"/>
    </source>
</evidence>
<comment type="subcellular location">
    <subcellularLocation>
        <location evidence="2">Membrane</location>
    </subcellularLocation>
</comment>
<keyword evidence="7" id="KW-0418">Kinase</keyword>
<dbReference type="InterPro" id="IPR003660">
    <property type="entry name" value="HAMP_dom"/>
</dbReference>
<keyword evidence="5" id="KW-0808">Transferase</keyword>
<feature type="transmembrane region" description="Helical" evidence="11">
    <location>
        <begin position="12"/>
        <end position="37"/>
    </location>
</feature>
<keyword evidence="4" id="KW-0597">Phosphoprotein</keyword>
<evidence type="ECO:0000256" key="10">
    <source>
        <dbReference type="ARBA" id="ARBA00023136"/>
    </source>
</evidence>
<keyword evidence="9" id="KW-0902">Two-component regulatory system</keyword>
<evidence type="ECO:0000256" key="7">
    <source>
        <dbReference type="ARBA" id="ARBA00022777"/>
    </source>
</evidence>
<dbReference type="SMART" id="SM00388">
    <property type="entry name" value="HisKA"/>
    <property type="match status" value="1"/>
</dbReference>
<dbReference type="PROSITE" id="PS50109">
    <property type="entry name" value="HIS_KIN"/>
    <property type="match status" value="1"/>
</dbReference>
<dbReference type="InterPro" id="IPR036097">
    <property type="entry name" value="HisK_dim/P_sf"/>
</dbReference>
<feature type="transmembrane region" description="Helical" evidence="11">
    <location>
        <begin position="159"/>
        <end position="178"/>
    </location>
</feature>
<dbReference type="SUPFAM" id="SSF47384">
    <property type="entry name" value="Homodimeric domain of signal transducing histidine kinase"/>
    <property type="match status" value="1"/>
</dbReference>
<evidence type="ECO:0000313" key="14">
    <source>
        <dbReference type="EMBL" id="XDV57485.1"/>
    </source>
</evidence>
<sequence>MSPHKQRASTSFRWAGMFSGVCAICLLLTWGFLHWWISSQAIADIDRAIADLADAFSTLPAQRLNEEFHQFLERDLRRVQLIGLFAENGSRLAGNIETLPLGLVASEFARECVMIRVDPLGREEKVARAVVRRFADGSRLVVGRSIDEVRRAGSAVDDALALSVVPVLCFGLAAGALMSRRARARIDVFDRSVQKILTGDLRERVPLRGTNDPLDEFATLFNAMLDEIEALIRGLAGVGDQIAHDLRTPLTFVRMVLERGRDDATRLDEVQMVFEQAIGGLDRSLNIITALLRIADIDQNKRLARFSDVSLTELVRAAGELYEPLAEQKGVALIVEANGEIMAWGDRDLLLEAISNLVDNAVKYTPQGGRVELKLCRTENEDFVLVTDSGPGIPEAERDLVTRRFYRSERTRRAAPGLGLGLSLVHAIIKLHGFQFTILPGPGCVVQISLARASS</sequence>
<dbReference type="RefSeq" id="WP_369721907.1">
    <property type="nucleotide sequence ID" value="NZ_CP165734.1"/>
</dbReference>
<dbReference type="CDD" id="cd06225">
    <property type="entry name" value="HAMP"/>
    <property type="match status" value="1"/>
</dbReference>
<dbReference type="PANTHER" id="PTHR45436:SF8">
    <property type="entry name" value="HISTIDINE KINASE"/>
    <property type="match status" value="1"/>
</dbReference>
<evidence type="ECO:0000256" key="4">
    <source>
        <dbReference type="ARBA" id="ARBA00022553"/>
    </source>
</evidence>
<dbReference type="PANTHER" id="PTHR45436">
    <property type="entry name" value="SENSOR HISTIDINE KINASE YKOH"/>
    <property type="match status" value="1"/>
</dbReference>
<dbReference type="GO" id="GO:0005524">
    <property type="term" value="F:ATP binding"/>
    <property type="evidence" value="ECO:0007669"/>
    <property type="project" value="UniProtKB-KW"/>
</dbReference>
<dbReference type="EC" id="2.7.13.3" evidence="3"/>
<keyword evidence="6 11" id="KW-0812">Transmembrane</keyword>
<evidence type="ECO:0000256" key="3">
    <source>
        <dbReference type="ARBA" id="ARBA00012438"/>
    </source>
</evidence>
<evidence type="ECO:0000256" key="2">
    <source>
        <dbReference type="ARBA" id="ARBA00004370"/>
    </source>
</evidence>